<dbReference type="PROSITE" id="PS50887">
    <property type="entry name" value="GGDEF"/>
    <property type="match status" value="1"/>
</dbReference>
<dbReference type="InterPro" id="IPR013767">
    <property type="entry name" value="PAS_fold"/>
</dbReference>
<evidence type="ECO:0000256" key="1">
    <source>
        <dbReference type="SAM" id="MobiDB-lite"/>
    </source>
</evidence>
<dbReference type="NCBIfam" id="TIGR00254">
    <property type="entry name" value="GGDEF"/>
    <property type="match status" value="1"/>
</dbReference>
<dbReference type="SUPFAM" id="SSF55073">
    <property type="entry name" value="Nucleotide cyclase"/>
    <property type="match status" value="1"/>
</dbReference>
<reference evidence="3 4" key="1">
    <citation type="submission" date="2019-04" db="EMBL/GenBank/DDBJ databases">
        <title>Draft genome sequences for three unisolated Alnus-infective Frankia Sp+ strains, AgTrS, AiOr and AvVan, the first sequenced Frankia strains able to sporulate in-planta.</title>
        <authorList>
            <person name="Bethencourt L."/>
            <person name="Vautrin F."/>
            <person name="Taib N."/>
            <person name="Dubost A."/>
            <person name="Castro-Garcia L."/>
            <person name="Imbaud O."/>
            <person name="Abrouk D."/>
            <person name="Fournier P."/>
            <person name="Briolay J."/>
            <person name="Nguyen A."/>
            <person name="Normand P."/>
            <person name="Fernandez M.P."/>
            <person name="Brochier-Armanet C."/>
            <person name="Herrera-Belaroussi A."/>
        </authorList>
    </citation>
    <scope>NUCLEOTIDE SEQUENCE [LARGE SCALE GENOMIC DNA]</scope>
    <source>
        <strain evidence="3 4">AvVan</strain>
    </source>
</reference>
<dbReference type="Gene3D" id="3.30.70.270">
    <property type="match status" value="1"/>
</dbReference>
<dbReference type="CDD" id="cd00130">
    <property type="entry name" value="PAS"/>
    <property type="match status" value="1"/>
</dbReference>
<dbReference type="Proteomes" id="UP000305282">
    <property type="component" value="Unassembled WGS sequence"/>
</dbReference>
<dbReference type="SMART" id="SM00091">
    <property type="entry name" value="PAS"/>
    <property type="match status" value="2"/>
</dbReference>
<protein>
    <submittedName>
        <fullName evidence="3">Diguanylate cyclase</fullName>
    </submittedName>
</protein>
<keyword evidence="4" id="KW-1185">Reference proteome</keyword>
<gene>
    <name evidence="3" type="ORF">E7Y31_14395</name>
</gene>
<dbReference type="SUPFAM" id="SSF55781">
    <property type="entry name" value="GAF domain-like"/>
    <property type="match status" value="1"/>
</dbReference>
<dbReference type="GO" id="GO:0006355">
    <property type="term" value="P:regulation of DNA-templated transcription"/>
    <property type="evidence" value="ECO:0007669"/>
    <property type="project" value="InterPro"/>
</dbReference>
<dbReference type="InterPro" id="IPR052155">
    <property type="entry name" value="Biofilm_reg_signaling"/>
</dbReference>
<dbReference type="InterPro" id="IPR013656">
    <property type="entry name" value="PAS_4"/>
</dbReference>
<dbReference type="InterPro" id="IPR043128">
    <property type="entry name" value="Rev_trsase/Diguanyl_cyclase"/>
</dbReference>
<feature type="compositionally biased region" description="Basic and acidic residues" evidence="1">
    <location>
        <begin position="565"/>
        <end position="577"/>
    </location>
</feature>
<dbReference type="Pfam" id="PF08448">
    <property type="entry name" value="PAS_4"/>
    <property type="match status" value="1"/>
</dbReference>
<name>A0A4S5EL08_9ACTN</name>
<feature type="region of interest" description="Disordered" evidence="1">
    <location>
        <begin position="565"/>
        <end position="586"/>
    </location>
</feature>
<evidence type="ECO:0000313" key="3">
    <source>
        <dbReference type="EMBL" id="THJ72623.1"/>
    </source>
</evidence>
<dbReference type="NCBIfam" id="TIGR00229">
    <property type="entry name" value="sensory_box"/>
    <property type="match status" value="1"/>
</dbReference>
<dbReference type="OrthoDB" id="3291786at2"/>
<dbReference type="PANTHER" id="PTHR44757:SF2">
    <property type="entry name" value="BIOFILM ARCHITECTURE MAINTENANCE PROTEIN MBAA"/>
    <property type="match status" value="1"/>
</dbReference>
<accession>A0A4S5EL08</accession>
<dbReference type="AlphaFoldDB" id="A0A4S5EL08"/>
<dbReference type="EMBL" id="SSXH01000357">
    <property type="protein sequence ID" value="THJ72623.1"/>
    <property type="molecule type" value="Genomic_DNA"/>
</dbReference>
<dbReference type="InterPro" id="IPR035965">
    <property type="entry name" value="PAS-like_dom_sf"/>
</dbReference>
<proteinExistence type="predicted"/>
<dbReference type="Pfam" id="PF00989">
    <property type="entry name" value="PAS"/>
    <property type="match status" value="1"/>
</dbReference>
<dbReference type="Gene3D" id="3.30.450.40">
    <property type="match status" value="1"/>
</dbReference>
<dbReference type="PANTHER" id="PTHR44757">
    <property type="entry name" value="DIGUANYLATE CYCLASE DGCP"/>
    <property type="match status" value="1"/>
</dbReference>
<organism evidence="3 4">
    <name type="scientific">Candidatus Frankia alpina</name>
    <dbReference type="NCBI Taxonomy" id="2699483"/>
    <lineage>
        <taxon>Bacteria</taxon>
        <taxon>Bacillati</taxon>
        <taxon>Actinomycetota</taxon>
        <taxon>Actinomycetes</taxon>
        <taxon>Frankiales</taxon>
        <taxon>Frankiaceae</taxon>
        <taxon>Frankia</taxon>
    </lineage>
</organism>
<feature type="domain" description="GGDEF" evidence="2">
    <location>
        <begin position="416"/>
        <end position="549"/>
    </location>
</feature>
<dbReference type="InterPro" id="IPR000014">
    <property type="entry name" value="PAS"/>
</dbReference>
<feature type="region of interest" description="Disordered" evidence="1">
    <location>
        <begin position="307"/>
        <end position="326"/>
    </location>
</feature>
<dbReference type="InterPro" id="IPR029016">
    <property type="entry name" value="GAF-like_dom_sf"/>
</dbReference>
<dbReference type="Pfam" id="PF00990">
    <property type="entry name" value="GGDEF"/>
    <property type="match status" value="1"/>
</dbReference>
<dbReference type="SMART" id="SM00267">
    <property type="entry name" value="GGDEF"/>
    <property type="match status" value="1"/>
</dbReference>
<dbReference type="CDD" id="cd01949">
    <property type="entry name" value="GGDEF"/>
    <property type="match status" value="1"/>
</dbReference>
<dbReference type="InterPro" id="IPR000160">
    <property type="entry name" value="GGDEF_dom"/>
</dbReference>
<sequence length="586" mass="64304">MVVTRGESSDLFEVLDIAVAETAIRDHRIRCANGAACAILGRSEAEVVGLTWEDVTVPEDRERWAAQARIRFTTGQSRGRMAVRLRRPDGTVVHSMCTTALLADSDGEQYFLSYLQDMSEEIAAPNWLRLVVENTSVSMFLVDRNGRVLISEGTVNPESAVRLSEARETSIFQSFADHPRGISILERALKGERVYEIFEMFGRYLDMHFVPISGADGKVGFIAAVATDVTERQQAMAELQLRSEEQALVADLGQRALEAQDPNVLWERAVMALIDHLGADLVQVYELDEVGDCVGLLVREDRRAPSAATRVGPVEDTGGAGVTAGTGRLVVPVGRPDKPLALIEIRRPVGTKPFTEQDVQLVDSVAAVLGPAAIRFRMENEVRYQALHDGLTGLPNRTALLDHLERALRRAHHDDRRVGVLFIDLDGFKAVNDTFGHQVGDELLQTIAPRLRRAVRPGDLVGRLAGDEFAVLSEDVGSIVDLEVIADRVLATLKSPSRLRKHSIVLTGSVGLALSGPDLRKSEDLLNAADIAMYVAKQTGPGRRMAYNKTMHSRLARQTIYADDVHREGLSGDDRPGPDPMPRRGL</sequence>
<dbReference type="Gene3D" id="3.30.450.20">
    <property type="entry name" value="PAS domain"/>
    <property type="match status" value="2"/>
</dbReference>
<dbReference type="SUPFAM" id="SSF55785">
    <property type="entry name" value="PYP-like sensor domain (PAS domain)"/>
    <property type="match status" value="2"/>
</dbReference>
<evidence type="ECO:0000313" key="4">
    <source>
        <dbReference type="Proteomes" id="UP000305282"/>
    </source>
</evidence>
<evidence type="ECO:0000259" key="2">
    <source>
        <dbReference type="PROSITE" id="PS50887"/>
    </source>
</evidence>
<comment type="caution">
    <text evidence="3">The sequence shown here is derived from an EMBL/GenBank/DDBJ whole genome shotgun (WGS) entry which is preliminary data.</text>
</comment>
<dbReference type="InterPro" id="IPR029787">
    <property type="entry name" value="Nucleotide_cyclase"/>
</dbReference>